<dbReference type="STRING" id="683840.U5HK37"/>
<evidence type="ECO:0000256" key="1">
    <source>
        <dbReference type="SAM" id="MobiDB-lite"/>
    </source>
</evidence>
<dbReference type="AlphaFoldDB" id="U5HK37"/>
<organism evidence="2">
    <name type="scientific">Microbotryum lychnidis-dioicae (strain p1A1 Lamole / MvSl-1064)</name>
    <name type="common">Anther smut fungus</name>
    <dbReference type="NCBI Taxonomy" id="683840"/>
    <lineage>
        <taxon>Eukaryota</taxon>
        <taxon>Fungi</taxon>
        <taxon>Dikarya</taxon>
        <taxon>Basidiomycota</taxon>
        <taxon>Pucciniomycotina</taxon>
        <taxon>Microbotryomycetes</taxon>
        <taxon>Microbotryales</taxon>
        <taxon>Microbotryaceae</taxon>
        <taxon>Microbotryum</taxon>
    </lineage>
</organism>
<proteinExistence type="predicted"/>
<feature type="non-terminal residue" evidence="2">
    <location>
        <position position="1"/>
    </location>
</feature>
<feature type="region of interest" description="Disordered" evidence="1">
    <location>
        <begin position="15"/>
        <end position="39"/>
    </location>
</feature>
<accession>U5HK37</accession>
<evidence type="ECO:0000313" key="3">
    <source>
        <dbReference type="EnsemblFungi" id="MVLG_07360T0"/>
    </source>
</evidence>
<dbReference type="EnsemblFungi" id="MVLG_07360T0">
    <property type="protein sequence ID" value="MVLG_07360T0"/>
    <property type="gene ID" value="MVLG_07360"/>
</dbReference>
<gene>
    <name evidence="2" type="ORF">MVLG_07360</name>
</gene>
<reference evidence="2 4" key="3">
    <citation type="journal article" date="2015" name="BMC Genomics">
        <title>Sex and parasites: genomic and transcriptomic analysis of Microbotryum lychnidis-dioicae, the biotrophic and plant-castrating anther smut fungus.</title>
        <authorList>
            <person name="Perlin M.H."/>
            <person name="Amselem J."/>
            <person name="Fontanillas E."/>
            <person name="Toh S.S."/>
            <person name="Chen Z."/>
            <person name="Goldberg J."/>
            <person name="Duplessis S."/>
            <person name="Henrissat B."/>
            <person name="Young S."/>
            <person name="Zeng Q."/>
            <person name="Aguileta G."/>
            <person name="Petit E."/>
            <person name="Badouin H."/>
            <person name="Andrews J."/>
            <person name="Razeeq D."/>
            <person name="Gabaldon T."/>
            <person name="Quesneville H."/>
            <person name="Giraud T."/>
            <person name="Hood M.E."/>
            <person name="Schultz D.J."/>
            <person name="Cuomo C.A."/>
        </authorList>
    </citation>
    <scope>NUCLEOTIDE SEQUENCE [LARGE SCALE GENOMIC DNA]</scope>
    <source>
        <strain evidence="4">p1A1 Lamole</strain>
        <strain evidence="2">P1A1 Lamole</strain>
    </source>
</reference>
<dbReference type="EMBL" id="AEIJ01002068">
    <property type="status" value="NOT_ANNOTATED_CDS"/>
    <property type="molecule type" value="Genomic_DNA"/>
</dbReference>
<protein>
    <submittedName>
        <fullName evidence="2 3">Uncharacterized protein</fullName>
    </submittedName>
</protein>
<reference evidence="4" key="1">
    <citation type="submission" date="2010-11" db="EMBL/GenBank/DDBJ databases">
        <title>The genome sequence of Microbotryum violaceum strain p1A1 Lamole.</title>
        <authorList>
            <person name="Cuomo C."/>
            <person name="Perlin M."/>
            <person name="Young S.K."/>
            <person name="Zeng Q."/>
            <person name="Gargeya S."/>
            <person name="Alvarado L."/>
            <person name="Berlin A."/>
            <person name="Chapman S.B."/>
            <person name="Chen Z."/>
            <person name="Freedman E."/>
            <person name="Gellesch M."/>
            <person name="Goldberg J."/>
            <person name="Griggs A."/>
            <person name="Gujja S."/>
            <person name="Heilman E."/>
            <person name="Heiman D."/>
            <person name="Howarth C."/>
            <person name="Mehta T."/>
            <person name="Neiman D."/>
            <person name="Pearson M."/>
            <person name="Roberts A."/>
            <person name="Saif S."/>
            <person name="Shea T."/>
            <person name="Shenoy N."/>
            <person name="Sisk P."/>
            <person name="Stolte C."/>
            <person name="Sykes S."/>
            <person name="White J."/>
            <person name="Yandava C."/>
            <person name="Haas B."/>
            <person name="Nusbaum C."/>
            <person name="Birren B."/>
        </authorList>
    </citation>
    <scope>NUCLEOTIDE SEQUENCE [LARGE SCALE GENOMIC DNA]</scope>
    <source>
        <strain evidence="4">p1A1 Lamole</strain>
    </source>
</reference>
<evidence type="ECO:0000313" key="4">
    <source>
        <dbReference type="Proteomes" id="UP000017200"/>
    </source>
</evidence>
<dbReference type="OrthoDB" id="361102at2759"/>
<dbReference type="InParanoid" id="U5HK37"/>
<dbReference type="EMBL" id="GL542837">
    <property type="protein sequence ID" value="KDE02063.1"/>
    <property type="molecule type" value="Genomic_DNA"/>
</dbReference>
<evidence type="ECO:0000313" key="2">
    <source>
        <dbReference type="EMBL" id="KDE02063.1"/>
    </source>
</evidence>
<feature type="non-terminal residue" evidence="2">
    <location>
        <position position="83"/>
    </location>
</feature>
<dbReference type="Proteomes" id="UP000017200">
    <property type="component" value="Unassembled WGS sequence"/>
</dbReference>
<keyword evidence="4" id="KW-1185">Reference proteome</keyword>
<reference evidence="3" key="4">
    <citation type="submission" date="2015-06" db="UniProtKB">
        <authorList>
            <consortium name="EnsemblFungi"/>
        </authorList>
    </citation>
    <scope>IDENTIFICATION</scope>
</reference>
<dbReference type="HOGENOM" id="CLU_2549374_0_0_1"/>
<sequence length="83" mass="9407">FDIEEWLAAKDADKARNVTHGSGDSHRPANVNVQIAGDEDEEIERLKREAEKEEKRQQNQLPTWIANSTVTVEAREAPVYHPA</sequence>
<reference evidence="2" key="2">
    <citation type="submission" date="2010-11" db="EMBL/GenBank/DDBJ databases">
        <authorList>
            <consortium name="The Broad Institute Genome Sequencing Platform"/>
            <person name="Earl A."/>
            <person name="Ward D."/>
            <person name="Feldgarden M."/>
            <person name="Gevers D."/>
            <person name="Butler R."/>
            <person name="Young S.K."/>
            <person name="Zeng Q."/>
            <person name="Gargeya S."/>
            <person name="Fitzgerald M."/>
            <person name="Haas B."/>
            <person name="Abouelleil A."/>
            <person name="Alvarado L."/>
            <person name="Arachchi H.M."/>
            <person name="Berlin A."/>
            <person name="Brown A."/>
            <person name="Chapman S.B."/>
            <person name="Chen Z."/>
            <person name="Dunbar C."/>
            <person name="Freedman E."/>
            <person name="Gearin G."/>
            <person name="Gellesch M."/>
            <person name="Goldberg J."/>
            <person name="Griggs A."/>
            <person name="Gujja S."/>
            <person name="Heilman E."/>
            <person name="Heiman D."/>
            <person name="Howarth C."/>
            <person name="Larson L."/>
            <person name="Lui A."/>
            <person name="MacDonald P.J.P."/>
            <person name="Mehta T."/>
            <person name="Montmayeur A."/>
            <person name="Murphy C."/>
            <person name="Neiman D."/>
            <person name="Pearson M."/>
            <person name="Priest M."/>
            <person name="Roberts A."/>
            <person name="Saif S."/>
            <person name="Shea T."/>
            <person name="Shenoy N."/>
            <person name="Sisk P."/>
            <person name="Stolte C."/>
            <person name="Sykes S."/>
            <person name="White J."/>
            <person name="Yandava C."/>
            <person name="Wortman J."/>
            <person name="Nusbaum C."/>
            <person name="Birren B."/>
        </authorList>
    </citation>
    <scope>NUCLEOTIDE SEQUENCE</scope>
    <source>
        <strain evidence="2">P1A1 Lamole</strain>
    </source>
</reference>
<name>U5HK37_USTV1</name>